<keyword evidence="8" id="KW-0443">Lipid metabolism</keyword>
<evidence type="ECO:0000256" key="7">
    <source>
        <dbReference type="ARBA" id="ARBA00022832"/>
    </source>
</evidence>
<dbReference type="InterPro" id="IPR018201">
    <property type="entry name" value="Ketoacyl_synth_AS"/>
</dbReference>
<proteinExistence type="inferred from homology"/>
<gene>
    <name evidence="15" type="ORF">SAMN05444277_11630</name>
</gene>
<comment type="function">
    <text evidence="11">Involved in the type II fatty acid elongation cycle. Catalyzes the elongation of a wide range of acyl-ACP by the addition of two carbons from malonyl-ACP to an acyl acceptor. Can efficiently catalyze the conversion of palmitoleoyl-ACP (cis-hexadec-9-enoyl-ACP) to cis-vaccenoyl-ACP (cis-octadec-11-enoyl-ACP), an essential step in the thermal regulation of fatty acid composition.</text>
</comment>
<evidence type="ECO:0000256" key="1">
    <source>
        <dbReference type="ARBA" id="ARBA00005194"/>
    </source>
</evidence>
<dbReference type="CDD" id="cd00834">
    <property type="entry name" value="KAS_I_II"/>
    <property type="match status" value="1"/>
</dbReference>
<dbReference type="InterPro" id="IPR000794">
    <property type="entry name" value="Beta-ketoacyl_synthase"/>
</dbReference>
<evidence type="ECO:0000313" key="16">
    <source>
        <dbReference type="Proteomes" id="UP000199031"/>
    </source>
</evidence>
<protein>
    <recommendedName>
        <fullName evidence="4 11">3-oxoacyl-[acyl-carrier-protein] synthase 2</fullName>
        <ecNumber evidence="3 11">2.3.1.179</ecNumber>
    </recommendedName>
</protein>
<keyword evidence="16" id="KW-1185">Reference proteome</keyword>
<comment type="catalytic activity">
    <reaction evidence="11">
        <text>a fatty acyl-[ACP] + malonyl-[ACP] + H(+) = a 3-oxoacyl-[ACP] + holo-[ACP] + CO2</text>
        <dbReference type="Rhea" id="RHEA:22836"/>
        <dbReference type="Rhea" id="RHEA-COMP:9623"/>
        <dbReference type="Rhea" id="RHEA-COMP:9685"/>
        <dbReference type="Rhea" id="RHEA-COMP:9916"/>
        <dbReference type="Rhea" id="RHEA-COMP:14125"/>
        <dbReference type="ChEBI" id="CHEBI:15378"/>
        <dbReference type="ChEBI" id="CHEBI:16526"/>
        <dbReference type="ChEBI" id="CHEBI:64479"/>
        <dbReference type="ChEBI" id="CHEBI:78449"/>
        <dbReference type="ChEBI" id="CHEBI:78776"/>
        <dbReference type="ChEBI" id="CHEBI:138651"/>
    </reaction>
</comment>
<dbReference type="InterPro" id="IPR014030">
    <property type="entry name" value="Ketoacyl_synth_N"/>
</dbReference>
<dbReference type="PIRSF" id="PIRSF000447">
    <property type="entry name" value="KAS_II"/>
    <property type="match status" value="1"/>
</dbReference>
<keyword evidence="7" id="KW-0276">Fatty acid metabolism</keyword>
<evidence type="ECO:0000256" key="6">
    <source>
        <dbReference type="ARBA" id="ARBA00022679"/>
    </source>
</evidence>
<dbReference type="SUPFAM" id="SSF53901">
    <property type="entry name" value="Thiolase-like"/>
    <property type="match status" value="2"/>
</dbReference>
<dbReference type="OrthoDB" id="9808669at2"/>
<dbReference type="EMBL" id="FOXQ01000016">
    <property type="protein sequence ID" value="SFQ50978.1"/>
    <property type="molecule type" value="Genomic_DNA"/>
</dbReference>
<dbReference type="EC" id="2.3.1.179" evidence="3 11"/>
<dbReference type="Proteomes" id="UP000199031">
    <property type="component" value="Unassembled WGS sequence"/>
</dbReference>
<evidence type="ECO:0000256" key="10">
    <source>
        <dbReference type="ARBA" id="ARBA00023315"/>
    </source>
</evidence>
<evidence type="ECO:0000256" key="12">
    <source>
        <dbReference type="PIRSR" id="PIRSR000447-1"/>
    </source>
</evidence>
<dbReference type="PANTHER" id="PTHR11712:SF336">
    <property type="entry name" value="3-OXOACYL-[ACYL-CARRIER-PROTEIN] SYNTHASE, MITOCHONDRIAL"/>
    <property type="match status" value="1"/>
</dbReference>
<dbReference type="Pfam" id="PF02801">
    <property type="entry name" value="Ketoacyl-synt_C"/>
    <property type="match status" value="1"/>
</dbReference>
<dbReference type="PROSITE" id="PS00606">
    <property type="entry name" value="KS3_1"/>
    <property type="match status" value="1"/>
</dbReference>
<evidence type="ECO:0000313" key="15">
    <source>
        <dbReference type="EMBL" id="SFQ50978.1"/>
    </source>
</evidence>
<organism evidence="15 16">
    <name type="scientific">Parafilimonas terrae</name>
    <dbReference type="NCBI Taxonomy" id="1465490"/>
    <lineage>
        <taxon>Bacteria</taxon>
        <taxon>Pseudomonadati</taxon>
        <taxon>Bacteroidota</taxon>
        <taxon>Chitinophagia</taxon>
        <taxon>Chitinophagales</taxon>
        <taxon>Chitinophagaceae</taxon>
        <taxon>Parafilimonas</taxon>
    </lineage>
</organism>
<evidence type="ECO:0000256" key="8">
    <source>
        <dbReference type="ARBA" id="ARBA00023098"/>
    </source>
</evidence>
<feature type="active site" description="For beta-ketoacyl synthase activity" evidence="12">
    <location>
        <position position="166"/>
    </location>
</feature>
<keyword evidence="5 11" id="KW-0444">Lipid biosynthesis</keyword>
<dbReference type="GO" id="GO:0005829">
    <property type="term" value="C:cytosol"/>
    <property type="evidence" value="ECO:0007669"/>
    <property type="project" value="TreeGrafter"/>
</dbReference>
<reference evidence="15 16" key="1">
    <citation type="submission" date="2016-10" db="EMBL/GenBank/DDBJ databases">
        <authorList>
            <person name="de Groot N.N."/>
        </authorList>
    </citation>
    <scope>NUCLEOTIDE SEQUENCE [LARGE SCALE GENOMIC DNA]</scope>
    <source>
        <strain evidence="15 16">DSM 28286</strain>
    </source>
</reference>
<dbReference type="NCBIfam" id="NF005589">
    <property type="entry name" value="PRK07314.1"/>
    <property type="match status" value="1"/>
</dbReference>
<comment type="pathway">
    <text evidence="1 11">Lipid metabolism; fatty acid biosynthesis.</text>
</comment>
<dbReference type="FunFam" id="3.40.47.10:FF:000029">
    <property type="entry name" value="3-oxoacyl-[acyl-carrier-protein] synthase 1"/>
    <property type="match status" value="1"/>
</dbReference>
<evidence type="ECO:0000256" key="9">
    <source>
        <dbReference type="ARBA" id="ARBA00023160"/>
    </source>
</evidence>
<evidence type="ECO:0000259" key="14">
    <source>
        <dbReference type="PROSITE" id="PS52004"/>
    </source>
</evidence>
<evidence type="ECO:0000256" key="13">
    <source>
        <dbReference type="RuleBase" id="RU003694"/>
    </source>
</evidence>
<keyword evidence="6 11" id="KW-0808">Transferase</keyword>
<evidence type="ECO:0000256" key="2">
    <source>
        <dbReference type="ARBA" id="ARBA00008467"/>
    </source>
</evidence>
<evidence type="ECO:0000256" key="11">
    <source>
        <dbReference type="PIRNR" id="PIRNR000447"/>
    </source>
</evidence>
<dbReference type="SMART" id="SM00825">
    <property type="entry name" value="PKS_KS"/>
    <property type="match status" value="1"/>
</dbReference>
<dbReference type="PANTHER" id="PTHR11712">
    <property type="entry name" value="POLYKETIDE SYNTHASE-RELATED"/>
    <property type="match status" value="1"/>
</dbReference>
<keyword evidence="10 11" id="KW-0012">Acyltransferase</keyword>
<dbReference type="InterPro" id="IPR014031">
    <property type="entry name" value="Ketoacyl_synth_C"/>
</dbReference>
<evidence type="ECO:0000256" key="3">
    <source>
        <dbReference type="ARBA" id="ARBA00012356"/>
    </source>
</evidence>
<dbReference type="FunFam" id="3.40.47.10:FF:000018">
    <property type="entry name" value="3-oxoacyl-[acyl-carrier-protein] synthase 2"/>
    <property type="match status" value="1"/>
</dbReference>
<accession>A0A1I5Z3D5</accession>
<dbReference type="InterPro" id="IPR017568">
    <property type="entry name" value="3-oxoacyl-ACP_synth-2"/>
</dbReference>
<keyword evidence="9 11" id="KW-0275">Fatty acid biosynthesis</keyword>
<dbReference type="InterPro" id="IPR016039">
    <property type="entry name" value="Thiolase-like"/>
</dbReference>
<dbReference type="UniPathway" id="UPA00094"/>
<evidence type="ECO:0000256" key="5">
    <source>
        <dbReference type="ARBA" id="ARBA00022516"/>
    </source>
</evidence>
<dbReference type="GO" id="GO:0004315">
    <property type="term" value="F:3-oxoacyl-[acyl-carrier-protein] synthase activity"/>
    <property type="evidence" value="ECO:0007669"/>
    <property type="project" value="UniProtKB-UniRule"/>
</dbReference>
<dbReference type="PROSITE" id="PS52004">
    <property type="entry name" value="KS3_2"/>
    <property type="match status" value="1"/>
</dbReference>
<comment type="catalytic activity">
    <reaction evidence="11">
        <text>(9Z)-hexadecenoyl-[ACP] + malonyl-[ACP] + H(+) = 3-oxo-(11Z)-octadecenoyl-[ACP] + holo-[ACP] + CO2</text>
        <dbReference type="Rhea" id="RHEA:55040"/>
        <dbReference type="Rhea" id="RHEA-COMP:9623"/>
        <dbReference type="Rhea" id="RHEA-COMP:9685"/>
        <dbReference type="Rhea" id="RHEA-COMP:10800"/>
        <dbReference type="Rhea" id="RHEA-COMP:14074"/>
        <dbReference type="ChEBI" id="CHEBI:15378"/>
        <dbReference type="ChEBI" id="CHEBI:16526"/>
        <dbReference type="ChEBI" id="CHEBI:64479"/>
        <dbReference type="ChEBI" id="CHEBI:78449"/>
        <dbReference type="ChEBI" id="CHEBI:83989"/>
        <dbReference type="ChEBI" id="CHEBI:138538"/>
        <dbReference type="EC" id="2.3.1.179"/>
    </reaction>
</comment>
<name>A0A1I5Z3D5_9BACT</name>
<comment type="similarity">
    <text evidence="2 11 13">Belongs to the thiolase-like superfamily. Beta-ketoacyl-ACP synthases family.</text>
</comment>
<dbReference type="Gene3D" id="3.40.47.10">
    <property type="match status" value="1"/>
</dbReference>
<dbReference type="Pfam" id="PF00109">
    <property type="entry name" value="ketoacyl-synt"/>
    <property type="match status" value="1"/>
</dbReference>
<dbReference type="RefSeq" id="WP_090662604.1">
    <property type="nucleotide sequence ID" value="NZ_FOXQ01000016.1"/>
</dbReference>
<evidence type="ECO:0000256" key="4">
    <source>
        <dbReference type="ARBA" id="ARBA00014657"/>
    </source>
</evidence>
<feature type="domain" description="Ketosynthase family 3 (KS3)" evidence="14">
    <location>
        <begin position="4"/>
        <end position="415"/>
    </location>
</feature>
<dbReference type="GO" id="GO:0030497">
    <property type="term" value="P:fatty acid elongation"/>
    <property type="evidence" value="ECO:0007669"/>
    <property type="project" value="UniProtKB-ARBA"/>
</dbReference>
<sequence length="418" mass="45071">MPKYDRIVITGMGALTSIGNNVNEYWQGLINGVSGADYINTFDTSKFKTQFACQVKNFDPLNYIDKKEARKLDPYAQLAIAAADEAMADAGLETENYDPDRGGVIFSSGIGGFLSFQEECINYGTNSRTPRFSPFFIPKIICDIGAGHISIRYNLRGPNFAVVSACASSNNAMVEGLYHLRLNKADFILCGGSEMGVCEAALGGFSSMKALSERNDDPKTASRPYDRDRNGFVMGEGAGILVLERLDHALKRGARIYAELAGGGASADAYHITAPHPEGLGAKKVMISTLDDADMSPSEIDYVNTHGTSTPLGDLAEVKAIQNVFGEHIKNINISSTKSMTGHCLGAAGALEAIACIKSINESIVPPTINHFTDDPEFDTDINFTFNKPQARKIRAALSNNFGFGGHNACVVFKEYIP</sequence>
<dbReference type="InterPro" id="IPR020841">
    <property type="entry name" value="PKS_Beta-ketoAc_synthase_dom"/>
</dbReference>
<dbReference type="NCBIfam" id="TIGR03150">
    <property type="entry name" value="fabF"/>
    <property type="match status" value="1"/>
</dbReference>
<dbReference type="AlphaFoldDB" id="A0A1I5Z3D5"/>
<dbReference type="STRING" id="1465490.SAMN05444277_11630"/>